<dbReference type="AlphaFoldDB" id="A0A131Z8H8"/>
<dbReference type="Gene3D" id="2.10.25.10">
    <property type="entry name" value="Laminin"/>
    <property type="match status" value="1"/>
</dbReference>
<dbReference type="PANTHER" id="PTHR23259">
    <property type="entry name" value="RIDDLE"/>
    <property type="match status" value="1"/>
</dbReference>
<feature type="region of interest" description="Disordered" evidence="3">
    <location>
        <begin position="74"/>
        <end position="108"/>
    </location>
</feature>
<feature type="compositionally biased region" description="Basic and acidic residues" evidence="3">
    <location>
        <begin position="94"/>
        <end position="108"/>
    </location>
</feature>
<keyword evidence="4" id="KW-1133">Transmembrane helix</keyword>
<dbReference type="InterPro" id="IPR051368">
    <property type="entry name" value="SerProtInhib-TIL_Domain"/>
</dbReference>
<evidence type="ECO:0000256" key="1">
    <source>
        <dbReference type="ARBA" id="ARBA00022690"/>
    </source>
</evidence>
<evidence type="ECO:0000256" key="4">
    <source>
        <dbReference type="SAM" id="Phobius"/>
    </source>
</evidence>
<feature type="domain" description="TIL" evidence="5">
    <location>
        <begin position="105"/>
        <end position="161"/>
    </location>
</feature>
<reference evidence="6" key="1">
    <citation type="journal article" date="2016" name="Ticks Tick Borne Dis.">
        <title>De novo assembly and annotation of the salivary gland transcriptome of Rhipicephalus appendiculatus male and female ticks during blood feeding.</title>
        <authorList>
            <person name="de Castro M.H."/>
            <person name="de Klerk D."/>
            <person name="Pienaar R."/>
            <person name="Latif A.A."/>
            <person name="Rees D.J."/>
            <person name="Mans B.J."/>
        </authorList>
    </citation>
    <scope>NUCLEOTIDE SEQUENCE</scope>
    <source>
        <tissue evidence="6">Salivary glands</tissue>
    </source>
</reference>
<evidence type="ECO:0000259" key="5">
    <source>
        <dbReference type="Pfam" id="PF01826"/>
    </source>
</evidence>
<evidence type="ECO:0000256" key="2">
    <source>
        <dbReference type="ARBA" id="ARBA00023157"/>
    </source>
</evidence>
<dbReference type="Pfam" id="PF01826">
    <property type="entry name" value="TIL"/>
    <property type="match status" value="1"/>
</dbReference>
<keyword evidence="4" id="KW-0472">Membrane</keyword>
<dbReference type="CDD" id="cd19941">
    <property type="entry name" value="TIL"/>
    <property type="match status" value="1"/>
</dbReference>
<dbReference type="SUPFAM" id="SSF57567">
    <property type="entry name" value="Serine protease inhibitors"/>
    <property type="match status" value="1"/>
</dbReference>
<keyword evidence="4" id="KW-0812">Transmembrane</keyword>
<keyword evidence="1" id="KW-0646">Protease inhibitor</keyword>
<dbReference type="EMBL" id="GEDV01001299">
    <property type="protein sequence ID" value="JAP87258.1"/>
    <property type="molecule type" value="Transcribed_RNA"/>
</dbReference>
<feature type="compositionally biased region" description="Low complexity" evidence="3">
    <location>
        <begin position="74"/>
        <end position="83"/>
    </location>
</feature>
<protein>
    <submittedName>
        <fullName evidence="6">TIL domain containing protein</fullName>
    </submittedName>
</protein>
<dbReference type="PANTHER" id="PTHR23259:SF69">
    <property type="entry name" value="GEO11767P1-RELATED"/>
    <property type="match status" value="1"/>
</dbReference>
<name>A0A131Z8H8_RHIAP</name>
<evidence type="ECO:0000313" key="6">
    <source>
        <dbReference type="EMBL" id="JAP87258.1"/>
    </source>
</evidence>
<feature type="transmembrane region" description="Helical" evidence="4">
    <location>
        <begin position="49"/>
        <end position="71"/>
    </location>
</feature>
<feature type="non-terminal residue" evidence="6">
    <location>
        <position position="1"/>
    </location>
</feature>
<sequence length="167" mass="18357">IVYSSINPHANRYFLATKEAHAAIFRASKLNIYQLRTPHLVRGKTMTNLFLFAITLTMLLLAFPGLSTGIVTRNHGGSDSSSGNGHGTGHGTGHHTDGHQPSHNCSEHEEYKTGANSCSEEYCGYSTTRVGACTRDNSSGCYCKKGYYRNKEDKCVTKDECDETESR</sequence>
<dbReference type="InterPro" id="IPR002919">
    <property type="entry name" value="TIL_dom"/>
</dbReference>
<proteinExistence type="predicted"/>
<keyword evidence="2" id="KW-1015">Disulfide bond</keyword>
<organism evidence="6">
    <name type="scientific">Rhipicephalus appendiculatus</name>
    <name type="common">Brown ear tick</name>
    <dbReference type="NCBI Taxonomy" id="34631"/>
    <lineage>
        <taxon>Eukaryota</taxon>
        <taxon>Metazoa</taxon>
        <taxon>Ecdysozoa</taxon>
        <taxon>Arthropoda</taxon>
        <taxon>Chelicerata</taxon>
        <taxon>Arachnida</taxon>
        <taxon>Acari</taxon>
        <taxon>Parasitiformes</taxon>
        <taxon>Ixodida</taxon>
        <taxon>Ixodoidea</taxon>
        <taxon>Ixodidae</taxon>
        <taxon>Rhipicephalinae</taxon>
        <taxon>Rhipicephalus</taxon>
        <taxon>Rhipicephalus</taxon>
    </lineage>
</organism>
<dbReference type="GO" id="GO:0030414">
    <property type="term" value="F:peptidase inhibitor activity"/>
    <property type="evidence" value="ECO:0007669"/>
    <property type="project" value="UniProtKB-KW"/>
</dbReference>
<evidence type="ECO:0000256" key="3">
    <source>
        <dbReference type="SAM" id="MobiDB-lite"/>
    </source>
</evidence>
<dbReference type="InterPro" id="IPR036084">
    <property type="entry name" value="Ser_inhib-like_sf"/>
</dbReference>
<accession>A0A131Z8H8</accession>